<reference evidence="2" key="1">
    <citation type="journal article" date="2011" name="Proc. Natl. Acad. Sci. U.S.A.">
        <title>Obligate biotrophy features unraveled by the genomic analysis of rust fungi.</title>
        <authorList>
            <person name="Duplessis S."/>
            <person name="Cuomo C.A."/>
            <person name="Lin Y.-C."/>
            <person name="Aerts A."/>
            <person name="Tisserant E."/>
            <person name="Veneault-Fourrey C."/>
            <person name="Joly D.L."/>
            <person name="Hacquard S."/>
            <person name="Amselem J."/>
            <person name="Cantarel B.L."/>
            <person name="Chiu R."/>
            <person name="Coutinho P.M."/>
            <person name="Feau N."/>
            <person name="Field M."/>
            <person name="Frey P."/>
            <person name="Gelhaye E."/>
            <person name="Goldberg J."/>
            <person name="Grabherr M.G."/>
            <person name="Kodira C.D."/>
            <person name="Kohler A."/>
            <person name="Kuees U."/>
            <person name="Lindquist E.A."/>
            <person name="Lucas S.M."/>
            <person name="Mago R."/>
            <person name="Mauceli E."/>
            <person name="Morin E."/>
            <person name="Murat C."/>
            <person name="Pangilinan J.L."/>
            <person name="Park R."/>
            <person name="Pearson M."/>
            <person name="Quesneville H."/>
            <person name="Rouhier N."/>
            <person name="Sakthikumar S."/>
            <person name="Salamov A.A."/>
            <person name="Schmutz J."/>
            <person name="Selles B."/>
            <person name="Shapiro H."/>
            <person name="Tanguay P."/>
            <person name="Tuskan G.A."/>
            <person name="Henrissat B."/>
            <person name="Van de Peer Y."/>
            <person name="Rouze P."/>
            <person name="Ellis J.G."/>
            <person name="Dodds P.N."/>
            <person name="Schein J.E."/>
            <person name="Zhong S."/>
            <person name="Hamelin R.C."/>
            <person name="Grigoriev I.V."/>
            <person name="Szabo L.J."/>
            <person name="Martin F."/>
        </authorList>
    </citation>
    <scope>NUCLEOTIDE SEQUENCE [LARGE SCALE GENOMIC DNA]</scope>
    <source>
        <strain evidence="2">98AG31 / pathotype 3-4-7</strain>
    </source>
</reference>
<gene>
    <name evidence="1" type="ORF">MELLADRAFT_101771</name>
</gene>
<dbReference type="VEuPathDB" id="FungiDB:MELLADRAFT_101771"/>
<evidence type="ECO:0000313" key="1">
    <source>
        <dbReference type="EMBL" id="EGG11945.1"/>
    </source>
</evidence>
<dbReference type="HOGENOM" id="CLU_2015770_0_0_1"/>
<dbReference type="AlphaFoldDB" id="F4R6X1"/>
<dbReference type="GeneID" id="18921475"/>
<evidence type="ECO:0000313" key="2">
    <source>
        <dbReference type="Proteomes" id="UP000001072"/>
    </source>
</evidence>
<organism evidence="2">
    <name type="scientific">Melampsora larici-populina (strain 98AG31 / pathotype 3-4-7)</name>
    <name type="common">Poplar leaf rust fungus</name>
    <dbReference type="NCBI Taxonomy" id="747676"/>
    <lineage>
        <taxon>Eukaryota</taxon>
        <taxon>Fungi</taxon>
        <taxon>Dikarya</taxon>
        <taxon>Basidiomycota</taxon>
        <taxon>Pucciniomycotina</taxon>
        <taxon>Pucciniomycetes</taxon>
        <taxon>Pucciniales</taxon>
        <taxon>Melampsoraceae</taxon>
        <taxon>Melampsora</taxon>
    </lineage>
</organism>
<proteinExistence type="predicted"/>
<dbReference type="InParanoid" id="F4R6X1"/>
<dbReference type="Proteomes" id="UP000001072">
    <property type="component" value="Unassembled WGS sequence"/>
</dbReference>
<accession>F4R6X1</accession>
<dbReference type="RefSeq" id="XP_007404320.1">
    <property type="nucleotide sequence ID" value="XM_007404258.1"/>
</dbReference>
<name>F4R6X1_MELLP</name>
<protein>
    <submittedName>
        <fullName evidence="1">Uncharacterized protein</fullName>
    </submittedName>
</protein>
<dbReference type="KEGG" id="mlr:MELLADRAFT_101771"/>
<dbReference type="EMBL" id="GL883091">
    <property type="protein sequence ID" value="EGG11945.1"/>
    <property type="molecule type" value="Genomic_DNA"/>
</dbReference>
<keyword evidence="2" id="KW-1185">Reference proteome</keyword>
<sequence>MSQRRHEYEDQLKVQERFVCHLWVKYFTMKLTKYTGQAQETWQHEEVVLSRSVVNDGNRVDLILRLSNSIKGTKLKALGRAQVTTCGIHGNRPIMLSGTHWHWFNCLSIQLYNGDDTNTRHRI</sequence>